<evidence type="ECO:0000256" key="9">
    <source>
        <dbReference type="SAM" id="Phobius"/>
    </source>
</evidence>
<feature type="transmembrane region" description="Helical" evidence="9">
    <location>
        <begin position="53"/>
        <end position="71"/>
    </location>
</feature>
<keyword evidence="9" id="KW-0472">Membrane</keyword>
<name>A0A1Q8CXN5_9PSEU</name>
<dbReference type="Pfam" id="PF07730">
    <property type="entry name" value="HisKA_3"/>
    <property type="match status" value="1"/>
</dbReference>
<reference evidence="11 12" key="1">
    <citation type="submission" date="2016-12" db="EMBL/GenBank/DDBJ databases">
        <title>The draft genome sequence of Actinophytocola sp. 11-183.</title>
        <authorList>
            <person name="Wang W."/>
            <person name="Yuan L."/>
        </authorList>
    </citation>
    <scope>NUCLEOTIDE SEQUENCE [LARGE SCALE GENOMIC DNA]</scope>
    <source>
        <strain evidence="11 12">11-183</strain>
    </source>
</reference>
<protein>
    <recommendedName>
        <fullName evidence="2">histidine kinase</fullName>
        <ecNumber evidence="2">2.7.13.3</ecNumber>
    </recommendedName>
</protein>
<dbReference type="SUPFAM" id="SSF55874">
    <property type="entry name" value="ATPase domain of HSP90 chaperone/DNA topoisomerase II/histidine kinase"/>
    <property type="match status" value="1"/>
</dbReference>
<keyword evidence="6" id="KW-0418">Kinase</keyword>
<feature type="transmembrane region" description="Helical" evidence="9">
    <location>
        <begin position="77"/>
        <end position="97"/>
    </location>
</feature>
<dbReference type="GO" id="GO:0016020">
    <property type="term" value="C:membrane"/>
    <property type="evidence" value="ECO:0007669"/>
    <property type="project" value="InterPro"/>
</dbReference>
<feature type="transmembrane region" description="Helical" evidence="9">
    <location>
        <begin position="347"/>
        <end position="368"/>
    </location>
</feature>
<evidence type="ECO:0000256" key="6">
    <source>
        <dbReference type="ARBA" id="ARBA00022777"/>
    </source>
</evidence>
<dbReference type="CDD" id="cd16917">
    <property type="entry name" value="HATPase_UhpB-NarQ-NarX-like"/>
    <property type="match status" value="1"/>
</dbReference>
<keyword evidence="12" id="KW-1185">Reference proteome</keyword>
<keyword evidence="3" id="KW-0597">Phosphoprotein</keyword>
<dbReference type="InterPro" id="IPR036890">
    <property type="entry name" value="HATPase_C_sf"/>
</dbReference>
<keyword evidence="8" id="KW-0902">Two-component regulatory system</keyword>
<keyword evidence="4" id="KW-0808">Transferase</keyword>
<dbReference type="GO" id="GO:0046983">
    <property type="term" value="F:protein dimerization activity"/>
    <property type="evidence" value="ECO:0007669"/>
    <property type="project" value="InterPro"/>
</dbReference>
<evidence type="ECO:0000256" key="5">
    <source>
        <dbReference type="ARBA" id="ARBA00022741"/>
    </source>
</evidence>
<sequence>MRNRRADLAWAPLLAVSSALSLTEVRDTTPDWLPLVMIALAYPAGRAMVSFPLALGVFTAVGFAGLALAFWRSPDPLGHWVTVVSVELVSSVLPWWFGRYRRLRAEQADRERVIVAQQARLRERARIAQDMHDALGHELALIALHGGALELAGGITEEQRRSAANLRVCAVRATDRLHEIVQVLGSTDAAADLRPVDETIENLVRRAATAGLPVQFHRIGPPPAWSPMAGQAAHRLVQESLTNATRHAPGAAVTVTLARQNAHTRIEIANAPAADPPARERAGQGLISLDERVRVAGGSLHAGPSPDGGWAVTAVLPDHASPQDDDGPLEVDLGVSRRLTRRELLQTATLPLGLALTLLAALAAVQLVTGTRTGLPPDRFQALHPGQPRSEVERLLPPQDIGREPRVVATPPHPTGATCRYYHVGDGLFDLGPDVYQLCFAEDVLVSTSRLEQA</sequence>
<dbReference type="EC" id="2.7.13.3" evidence="2"/>
<gene>
    <name evidence="11" type="ORF">BU204_01715</name>
</gene>
<dbReference type="Proteomes" id="UP000185596">
    <property type="component" value="Unassembled WGS sequence"/>
</dbReference>
<evidence type="ECO:0000259" key="10">
    <source>
        <dbReference type="Pfam" id="PF07730"/>
    </source>
</evidence>
<dbReference type="RefSeq" id="WP_075123717.1">
    <property type="nucleotide sequence ID" value="NZ_MSIE01000002.1"/>
</dbReference>
<evidence type="ECO:0000256" key="4">
    <source>
        <dbReference type="ARBA" id="ARBA00022679"/>
    </source>
</evidence>
<dbReference type="GO" id="GO:0005524">
    <property type="term" value="F:ATP binding"/>
    <property type="evidence" value="ECO:0007669"/>
    <property type="project" value="UniProtKB-KW"/>
</dbReference>
<keyword evidence="9" id="KW-0812">Transmembrane</keyword>
<evidence type="ECO:0000313" key="11">
    <source>
        <dbReference type="EMBL" id="OLF19115.1"/>
    </source>
</evidence>
<dbReference type="PANTHER" id="PTHR24421">
    <property type="entry name" value="NITRATE/NITRITE SENSOR PROTEIN NARX-RELATED"/>
    <property type="match status" value="1"/>
</dbReference>
<dbReference type="PANTHER" id="PTHR24421:SF10">
    <property type="entry name" value="NITRATE_NITRITE SENSOR PROTEIN NARQ"/>
    <property type="match status" value="1"/>
</dbReference>
<dbReference type="Gene3D" id="3.30.565.10">
    <property type="entry name" value="Histidine kinase-like ATPase, C-terminal domain"/>
    <property type="match status" value="1"/>
</dbReference>
<evidence type="ECO:0000256" key="8">
    <source>
        <dbReference type="ARBA" id="ARBA00023012"/>
    </source>
</evidence>
<organism evidence="11 12">
    <name type="scientific">Actinophytocola xanthii</name>
    <dbReference type="NCBI Taxonomy" id="1912961"/>
    <lineage>
        <taxon>Bacteria</taxon>
        <taxon>Bacillati</taxon>
        <taxon>Actinomycetota</taxon>
        <taxon>Actinomycetes</taxon>
        <taxon>Pseudonocardiales</taxon>
        <taxon>Pseudonocardiaceae</taxon>
    </lineage>
</organism>
<accession>A0A1Q8CXN5</accession>
<evidence type="ECO:0000256" key="7">
    <source>
        <dbReference type="ARBA" id="ARBA00022840"/>
    </source>
</evidence>
<dbReference type="OrthoDB" id="227596at2"/>
<comment type="catalytic activity">
    <reaction evidence="1">
        <text>ATP + protein L-histidine = ADP + protein N-phospho-L-histidine.</text>
        <dbReference type="EC" id="2.7.13.3"/>
    </reaction>
</comment>
<evidence type="ECO:0000256" key="1">
    <source>
        <dbReference type="ARBA" id="ARBA00000085"/>
    </source>
</evidence>
<evidence type="ECO:0000256" key="2">
    <source>
        <dbReference type="ARBA" id="ARBA00012438"/>
    </source>
</evidence>
<dbReference type="STRING" id="1912961.BU204_01715"/>
<keyword evidence="5" id="KW-0547">Nucleotide-binding</keyword>
<evidence type="ECO:0000256" key="3">
    <source>
        <dbReference type="ARBA" id="ARBA00022553"/>
    </source>
</evidence>
<comment type="caution">
    <text evidence="11">The sequence shown here is derived from an EMBL/GenBank/DDBJ whole genome shotgun (WGS) entry which is preliminary data.</text>
</comment>
<proteinExistence type="predicted"/>
<dbReference type="Gene3D" id="1.20.5.1930">
    <property type="match status" value="1"/>
</dbReference>
<dbReference type="GO" id="GO:0000155">
    <property type="term" value="F:phosphorelay sensor kinase activity"/>
    <property type="evidence" value="ECO:0007669"/>
    <property type="project" value="InterPro"/>
</dbReference>
<dbReference type="EMBL" id="MSIE01000002">
    <property type="protein sequence ID" value="OLF19115.1"/>
    <property type="molecule type" value="Genomic_DNA"/>
</dbReference>
<dbReference type="AlphaFoldDB" id="A0A1Q8CXN5"/>
<dbReference type="InterPro" id="IPR050482">
    <property type="entry name" value="Sensor_HK_TwoCompSys"/>
</dbReference>
<dbReference type="InterPro" id="IPR011712">
    <property type="entry name" value="Sig_transdc_His_kin_sub3_dim/P"/>
</dbReference>
<keyword evidence="7" id="KW-0067">ATP-binding</keyword>
<evidence type="ECO:0000313" key="12">
    <source>
        <dbReference type="Proteomes" id="UP000185596"/>
    </source>
</evidence>
<keyword evidence="9" id="KW-1133">Transmembrane helix</keyword>
<feature type="domain" description="Signal transduction histidine kinase subgroup 3 dimerisation and phosphoacceptor" evidence="10">
    <location>
        <begin position="123"/>
        <end position="185"/>
    </location>
</feature>